<evidence type="ECO:0000256" key="1">
    <source>
        <dbReference type="SAM" id="MobiDB-lite"/>
    </source>
</evidence>
<organism evidence="2">
    <name type="scientific">Arundo donax</name>
    <name type="common">Giant reed</name>
    <name type="synonym">Donax arundinaceus</name>
    <dbReference type="NCBI Taxonomy" id="35708"/>
    <lineage>
        <taxon>Eukaryota</taxon>
        <taxon>Viridiplantae</taxon>
        <taxon>Streptophyta</taxon>
        <taxon>Embryophyta</taxon>
        <taxon>Tracheophyta</taxon>
        <taxon>Spermatophyta</taxon>
        <taxon>Magnoliopsida</taxon>
        <taxon>Liliopsida</taxon>
        <taxon>Poales</taxon>
        <taxon>Poaceae</taxon>
        <taxon>PACMAD clade</taxon>
        <taxon>Arundinoideae</taxon>
        <taxon>Arundineae</taxon>
        <taxon>Arundo</taxon>
    </lineage>
</organism>
<dbReference type="AlphaFoldDB" id="A0A0A8ZU32"/>
<protein>
    <submittedName>
        <fullName evidence="2">Uncharacterized protein</fullName>
    </submittedName>
</protein>
<evidence type="ECO:0000313" key="2">
    <source>
        <dbReference type="EMBL" id="JAD42914.1"/>
    </source>
</evidence>
<reference evidence="2" key="2">
    <citation type="journal article" date="2015" name="Data Brief">
        <title>Shoot transcriptome of the giant reed, Arundo donax.</title>
        <authorList>
            <person name="Barrero R.A."/>
            <person name="Guerrero F.D."/>
            <person name="Moolhuijzen P."/>
            <person name="Goolsby J.A."/>
            <person name="Tidwell J."/>
            <person name="Bellgard S.E."/>
            <person name="Bellgard M.I."/>
        </authorList>
    </citation>
    <scope>NUCLEOTIDE SEQUENCE</scope>
    <source>
        <tissue evidence="2">Shoot tissue taken approximately 20 cm above the soil surface</tissue>
    </source>
</reference>
<name>A0A0A8ZU32_ARUDO</name>
<feature type="region of interest" description="Disordered" evidence="1">
    <location>
        <begin position="1"/>
        <end position="29"/>
    </location>
</feature>
<sequence length="29" mass="3242">MGLESNGDTPLRAPPARVHWNHRSNLVES</sequence>
<accession>A0A0A8ZU32</accession>
<dbReference type="EMBL" id="GBRH01254981">
    <property type="protein sequence ID" value="JAD42914.1"/>
    <property type="molecule type" value="Transcribed_RNA"/>
</dbReference>
<proteinExistence type="predicted"/>
<reference evidence="2" key="1">
    <citation type="submission" date="2014-09" db="EMBL/GenBank/DDBJ databases">
        <authorList>
            <person name="Magalhaes I.L.F."/>
            <person name="Oliveira U."/>
            <person name="Santos F.R."/>
            <person name="Vidigal T.H.D.A."/>
            <person name="Brescovit A.D."/>
            <person name="Santos A.J."/>
        </authorList>
    </citation>
    <scope>NUCLEOTIDE SEQUENCE</scope>
    <source>
        <tissue evidence="2">Shoot tissue taken approximately 20 cm above the soil surface</tissue>
    </source>
</reference>